<dbReference type="GO" id="GO:0016829">
    <property type="term" value="F:lyase activity"/>
    <property type="evidence" value="ECO:0007669"/>
    <property type="project" value="UniProtKB-KW"/>
</dbReference>
<evidence type="ECO:0000313" key="4">
    <source>
        <dbReference type="EMBL" id="RUT06717.1"/>
    </source>
</evidence>
<comment type="function">
    <text evidence="3">Covalently attaches a chromophore to Cys residue(s) of phycobiliproteins.</text>
</comment>
<evidence type="ECO:0000256" key="2">
    <source>
        <dbReference type="ARBA" id="ARBA00023239"/>
    </source>
</evidence>
<evidence type="ECO:0000256" key="1">
    <source>
        <dbReference type="ARBA" id="ARBA00008206"/>
    </source>
</evidence>
<accession>A0A433VKW4</accession>
<dbReference type="InterPro" id="IPR010404">
    <property type="entry name" value="CpcT/CpeT"/>
</dbReference>
<sequence length="197" mass="21971">MPFSSQLLALAEYLTGEFDNQEQTLQDPVWYVHLRLWQAPVPIFKEDSITIFAEQANIISLDKPYRQRIMRLRETGNSDTPISVQYYMPQDPGELAGGGSNPSKIQSLTSDKLELLPGCVLNVSVKELAPNCYEFSAVPPKEAKCTFTYLGNTVQVSLGFEVTQTELKTYDKGIDGETGKATWGAIMGPFCYTKVRS</sequence>
<keyword evidence="5" id="KW-1185">Reference proteome</keyword>
<keyword evidence="2 3" id="KW-0456">Lyase</keyword>
<dbReference type="GO" id="GO:0017006">
    <property type="term" value="P:protein-tetrapyrrole linkage"/>
    <property type="evidence" value="ECO:0007669"/>
    <property type="project" value="UniProtKB-UniRule"/>
</dbReference>
<dbReference type="RefSeq" id="WP_127081484.1">
    <property type="nucleotide sequence ID" value="NZ_RSCL01000006.1"/>
</dbReference>
<dbReference type="PANTHER" id="PTHR35137:SF1">
    <property type="entry name" value="CHROMOPHORE LYASE CRL, CHLOROPLASTIC"/>
    <property type="match status" value="1"/>
</dbReference>
<gene>
    <name evidence="3" type="primary">cpcT</name>
    <name evidence="4" type="ORF">DSM106972_029740</name>
</gene>
<dbReference type="AlphaFoldDB" id="A0A433VKW4"/>
<dbReference type="HAMAP" id="MF_01460">
    <property type="entry name" value="Chrphore_lyase_CpxT"/>
    <property type="match status" value="1"/>
</dbReference>
<dbReference type="Gene3D" id="2.40.128.590">
    <property type="entry name" value="CpcT/CpeT domain"/>
    <property type="match status" value="1"/>
</dbReference>
<dbReference type="Proteomes" id="UP000271624">
    <property type="component" value="Unassembled WGS sequence"/>
</dbReference>
<dbReference type="Pfam" id="PF06206">
    <property type="entry name" value="CpeT"/>
    <property type="match status" value="1"/>
</dbReference>
<dbReference type="PANTHER" id="PTHR35137">
    <property type="entry name" value="CHROMOPHORE LYASE CRL, CHLOROPLASTIC"/>
    <property type="match status" value="1"/>
</dbReference>
<evidence type="ECO:0000256" key="3">
    <source>
        <dbReference type="HAMAP-Rule" id="MF_01460"/>
    </source>
</evidence>
<protein>
    <recommendedName>
        <fullName evidence="3">Chromophore lyase CpcT/CpeT</fullName>
        <ecNumber evidence="3">4.-.-.-</ecNumber>
    </recommendedName>
</protein>
<comment type="similarity">
    <text evidence="1 3">Belongs to the CpcT/CpeT biliprotein lyase family.</text>
</comment>
<comment type="caution">
    <text evidence="4">The sequence shown here is derived from an EMBL/GenBank/DDBJ whole genome shotgun (WGS) entry which is preliminary data.</text>
</comment>
<evidence type="ECO:0000313" key="5">
    <source>
        <dbReference type="Proteomes" id="UP000271624"/>
    </source>
</evidence>
<dbReference type="OrthoDB" id="509174at2"/>
<reference evidence="4" key="1">
    <citation type="submission" date="2018-12" db="EMBL/GenBank/DDBJ databases">
        <authorList>
            <person name="Will S."/>
            <person name="Neumann-Schaal M."/>
            <person name="Henke P."/>
        </authorList>
    </citation>
    <scope>NUCLEOTIDE SEQUENCE</scope>
    <source>
        <strain evidence="4">PCC 7102</strain>
    </source>
</reference>
<dbReference type="EC" id="4.-.-.-" evidence="3"/>
<reference evidence="4" key="2">
    <citation type="journal article" date="2019" name="Genome Biol. Evol.">
        <title>Day and night: Metabolic profiles and evolutionary relationships of six axenic non-marine cyanobacteria.</title>
        <authorList>
            <person name="Will S.E."/>
            <person name="Henke P."/>
            <person name="Boedeker C."/>
            <person name="Huang S."/>
            <person name="Brinkmann H."/>
            <person name="Rohde M."/>
            <person name="Jarek M."/>
            <person name="Friedl T."/>
            <person name="Seufert S."/>
            <person name="Schumacher M."/>
            <person name="Overmann J."/>
            <person name="Neumann-Schaal M."/>
            <person name="Petersen J."/>
        </authorList>
    </citation>
    <scope>NUCLEOTIDE SEQUENCE [LARGE SCALE GENOMIC DNA]</scope>
    <source>
        <strain evidence="4">PCC 7102</strain>
    </source>
</reference>
<proteinExistence type="inferred from homology"/>
<dbReference type="CDD" id="cd16338">
    <property type="entry name" value="CpcT"/>
    <property type="match status" value="1"/>
</dbReference>
<dbReference type="InterPro" id="IPR038672">
    <property type="entry name" value="CpcT/CpeT_sf"/>
</dbReference>
<organism evidence="4 5">
    <name type="scientific">Dulcicalothrix desertica PCC 7102</name>
    <dbReference type="NCBI Taxonomy" id="232991"/>
    <lineage>
        <taxon>Bacteria</taxon>
        <taxon>Bacillati</taxon>
        <taxon>Cyanobacteriota</taxon>
        <taxon>Cyanophyceae</taxon>
        <taxon>Nostocales</taxon>
        <taxon>Calotrichaceae</taxon>
        <taxon>Dulcicalothrix</taxon>
    </lineage>
</organism>
<name>A0A433VKW4_9CYAN</name>
<dbReference type="EMBL" id="RSCL01000006">
    <property type="protein sequence ID" value="RUT06717.1"/>
    <property type="molecule type" value="Genomic_DNA"/>
</dbReference>